<sequence>MSITRATVLLYTDYRQHLPSAHVSVVGFGFSNRTIGTGLKCCSSRGVKPHQSSGINTIGRIKVSTWNYPHHVAPPYVTSTRRLEKVASAQEMEVRTQLEESDSDPSDGLTWWRFQQRLEGAGEVSDVIYHVKRDPATKKNRLRMYLPALNRGVLDGVVFRMSDYHAKGPGFD</sequence>
<accession>A0ABD0Z0T5</accession>
<protein>
    <submittedName>
        <fullName evidence="1">Uncharacterized protein</fullName>
    </submittedName>
</protein>
<gene>
    <name evidence="1" type="ORF">AAG570_010487</name>
</gene>
<dbReference type="EMBL" id="JBFDAA010000005">
    <property type="protein sequence ID" value="KAL1132532.1"/>
    <property type="molecule type" value="Genomic_DNA"/>
</dbReference>
<proteinExistence type="predicted"/>
<evidence type="ECO:0000313" key="2">
    <source>
        <dbReference type="Proteomes" id="UP001558652"/>
    </source>
</evidence>
<dbReference type="AlphaFoldDB" id="A0ABD0Z0T5"/>
<name>A0ABD0Z0T5_9HEMI</name>
<evidence type="ECO:0000313" key="1">
    <source>
        <dbReference type="EMBL" id="KAL1132532.1"/>
    </source>
</evidence>
<reference evidence="1 2" key="1">
    <citation type="submission" date="2024-07" db="EMBL/GenBank/DDBJ databases">
        <title>Chromosome-level genome assembly of the water stick insect Ranatra chinensis (Heteroptera: Nepidae).</title>
        <authorList>
            <person name="Liu X."/>
        </authorList>
    </citation>
    <scope>NUCLEOTIDE SEQUENCE [LARGE SCALE GENOMIC DNA]</scope>
    <source>
        <strain evidence="1">Cailab_2021Rc</strain>
        <tissue evidence="1">Muscle</tissue>
    </source>
</reference>
<organism evidence="1 2">
    <name type="scientific">Ranatra chinensis</name>
    <dbReference type="NCBI Taxonomy" id="642074"/>
    <lineage>
        <taxon>Eukaryota</taxon>
        <taxon>Metazoa</taxon>
        <taxon>Ecdysozoa</taxon>
        <taxon>Arthropoda</taxon>
        <taxon>Hexapoda</taxon>
        <taxon>Insecta</taxon>
        <taxon>Pterygota</taxon>
        <taxon>Neoptera</taxon>
        <taxon>Paraneoptera</taxon>
        <taxon>Hemiptera</taxon>
        <taxon>Heteroptera</taxon>
        <taxon>Panheteroptera</taxon>
        <taxon>Nepomorpha</taxon>
        <taxon>Nepidae</taxon>
        <taxon>Ranatrinae</taxon>
        <taxon>Ranatra</taxon>
    </lineage>
</organism>
<keyword evidence="2" id="KW-1185">Reference proteome</keyword>
<dbReference type="Proteomes" id="UP001558652">
    <property type="component" value="Unassembled WGS sequence"/>
</dbReference>
<comment type="caution">
    <text evidence="1">The sequence shown here is derived from an EMBL/GenBank/DDBJ whole genome shotgun (WGS) entry which is preliminary data.</text>
</comment>